<feature type="compositionally biased region" description="Basic and acidic residues" evidence="2">
    <location>
        <begin position="737"/>
        <end position="746"/>
    </location>
</feature>
<dbReference type="Gene3D" id="1.10.10.10">
    <property type="entry name" value="Winged helix-like DNA-binding domain superfamily/Winged helix DNA-binding domain"/>
    <property type="match status" value="1"/>
</dbReference>
<dbReference type="RefSeq" id="XP_022096581.1">
    <property type="nucleotide sequence ID" value="XM_022240889.1"/>
</dbReference>
<dbReference type="KEGG" id="aplc:110982475"/>
<dbReference type="InterPro" id="IPR036388">
    <property type="entry name" value="WH-like_DNA-bd_sf"/>
</dbReference>
<feature type="region of interest" description="Disordered" evidence="2">
    <location>
        <begin position="821"/>
        <end position="871"/>
    </location>
</feature>
<dbReference type="RefSeq" id="XP_022096580.1">
    <property type="nucleotide sequence ID" value="XM_022240888.1"/>
</dbReference>
<keyword evidence="5" id="KW-1185">Reference proteome</keyword>
<dbReference type="GO" id="GO:0035556">
    <property type="term" value="P:intracellular signal transduction"/>
    <property type="evidence" value="ECO:0007669"/>
    <property type="project" value="InterPro"/>
</dbReference>
<feature type="compositionally biased region" description="Low complexity" evidence="2">
    <location>
        <begin position="836"/>
        <end position="850"/>
    </location>
</feature>
<organism evidence="5 7">
    <name type="scientific">Acanthaster planci</name>
    <name type="common">Crown-of-thorns starfish</name>
    <dbReference type="NCBI Taxonomy" id="133434"/>
    <lineage>
        <taxon>Eukaryota</taxon>
        <taxon>Metazoa</taxon>
        <taxon>Echinodermata</taxon>
        <taxon>Eleutherozoa</taxon>
        <taxon>Asterozoa</taxon>
        <taxon>Asteroidea</taxon>
        <taxon>Valvatacea</taxon>
        <taxon>Valvatida</taxon>
        <taxon>Acanthasteridae</taxon>
        <taxon>Acanthaster</taxon>
    </lineage>
</organism>
<feature type="region of interest" description="Disordered" evidence="2">
    <location>
        <begin position="165"/>
        <end position="187"/>
    </location>
</feature>
<feature type="compositionally biased region" description="Pro residues" evidence="2">
    <location>
        <begin position="171"/>
        <end position="186"/>
    </location>
</feature>
<evidence type="ECO:0000313" key="7">
    <source>
        <dbReference type="RefSeq" id="XP_022096581.1"/>
    </source>
</evidence>
<dbReference type="InterPro" id="IPR052095">
    <property type="entry name" value="UNC-13_domain"/>
</dbReference>
<dbReference type="InterPro" id="IPR000591">
    <property type="entry name" value="DEP_dom"/>
</dbReference>
<protein>
    <submittedName>
        <fullName evidence="6 7">Uncharacterized protein LOC110982475 isoform X1</fullName>
    </submittedName>
</protein>
<evidence type="ECO:0000259" key="3">
    <source>
        <dbReference type="PROSITE" id="PS50186"/>
    </source>
</evidence>
<evidence type="ECO:0000259" key="4">
    <source>
        <dbReference type="PROSITE" id="PS51259"/>
    </source>
</evidence>
<feature type="compositionally biased region" description="Low complexity" evidence="2">
    <location>
        <begin position="1033"/>
        <end position="1055"/>
    </location>
</feature>
<dbReference type="PROSITE" id="PS51259">
    <property type="entry name" value="MHD2"/>
    <property type="match status" value="1"/>
</dbReference>
<dbReference type="CDD" id="cd04371">
    <property type="entry name" value="DEP"/>
    <property type="match status" value="1"/>
</dbReference>
<keyword evidence="1" id="KW-0268">Exocytosis</keyword>
<dbReference type="PROSITE" id="PS50186">
    <property type="entry name" value="DEP"/>
    <property type="match status" value="1"/>
</dbReference>
<proteinExistence type="predicted"/>
<feature type="compositionally biased region" description="Polar residues" evidence="2">
    <location>
        <begin position="921"/>
        <end position="940"/>
    </location>
</feature>
<sequence>MEYWTSNSWDPSSEQSDRSVPVHHAALDSWLVPGKCKHQRCVDGVDRPVTMATGANSHQQRSAMSLMEDTSGVGSLQVSTDVQTYFNTLESRQCRTSSVGPAHTLRIEQRLPVVRSDGQDSGVEDLGMASPCSPNGLDAGTKTTLTQKEFMVYRRALLCSQFPVLSSPKPTSSPDPPSPYAYPLSPPAGAHHPPAFPFLASRTSQAQLMTPDKAVPPPGGSVGVDGWSDEESEEEVLVQNEMLAGLVRKAFQLNEERHRYYDEVISEGLSRKAPARILVEELVSRLSVVENNKHPFYHPQAFEPRAYDIWQQGERRHISELIESFWQFSLPSPVTSMVKPSYWQSVHEEYTDLMVRLIRLDRRQAVNSFSASLLRSTSRRLLKEFGLRYGVGELYRRIVFLEYLASNDHFESEVWYMEMILRELTRLSMQLPVTSFQARFIMVRQEFELLLEVLTRLHEHSKHGLQGLLQIQEDSSYRAVALVNLLSSVLNLKLQLTGRKGYTLEHYLEGYIKESAKQAYLRHKLRLETELSINTYVSPITAELVTRLVGCAEEDVRRCLDYYHGVFGRYNQEIVKLAATTFYSNLMTDVNVVCEMSNISEDLQSIDQELLALAQKLNELDTAWKDYIPRQAQQWRQPMLAQAKAWLKTMTKQLTHLVVKVVDTDKFTSDFGTDVASVPESSEPRQFSRQTSILRHSPFSAFTTVSSSAKRSPDRVKIPKDGSVQAVQSNLKSKSRKTSEKPRDVGLTKTEAGDVSGARGSVLYMNAGSDLKRVKSLPDMTHHDSLGHGHGLRRNVTTADLQQAQTAGQVQFHNIDNGVVSFSKKDQRIPDTLPQEADASGRSSRSEGGAPTQGTRVSPTEVDAFERDMPVLTESSDIGALDEVYKDKEKILIDSSNNNSTDKDKNRDSPSSVIPVKEDTAATSPTSENGLVTQPSSGQDTCPDIDIRPGPEIGPSTDSSPGSERTGSTETAPGPGATSHAEQDISPPQVLLSPNVVAVDHSEIEVMPHSRTASYSDRGSEAAVLQSGGLSETNSHTTSTHSSHPNSSPTSSLPLHPAPESKATRAASVSFKMDSLKPEDSQPDGFSSSLVDVMFMTQRIIGFMQKLIGILCPADVEMPLGPDRDFTGSFSIRSFFVRVATMKTELKEVTEGAIIKVLCLYANNLLAMDLCATEKDKVDQLVDEKVLHGVLVNRQESMLSRCRHEREGNLPCDYYLNRDTALLCDKHEPITRQMCVRINNTWSILCLLPKLTSMLQSRLRGHPPSPIASEDEHQNRIYNEPVEQADLDGSSLAEGDHKLHLDSVLQAQIQLLAHKLNLVLQQALHVLLTPDFDELTIGDRLQPLTSCLYDHREALGRWLTPPCLRLFMQRLWLCLVGDFEREVEGLRLLKEQADSQALLLSQSISHLIEFLHAKGEGLGIDQLVKPAEVILNTLQLHSLSSKILIHLYRKQLSREAEVEAGLSDPLPTEVLQTMYQALHKQRKCFTGHHMVMWLLVHYFKAQDQPVSRRIKYKRKAQKVGQRLLDVGVIQHITSRSRTVTDICHDDLAGFSSDTSVTDSTPYPVVTIDSVPKTSIRRRSQDLGNDSSEDSLEVSAMQERPRRTKRRISDFYSEEMESSDESSSSKSGQKGGRTIVLKAEVHVSATADSDEVPGVGQKDASASQSQLSHQDVTRQASSGEESPRRTPPPESQPKMSFSRKFLRGAFSSSHAPSSPSSSSSASKQESSTMPSRHAKQPESRQLFSADTQHFYYFRDVDDPLLYSLSMDSTRSGSPLEDREQSRTGKPSRKPYPHWKHPLANADYLLGILLCRRRRSSTAKEFTRSVPNKFWEEDSNSPCCSCFT</sequence>
<dbReference type="PANTHER" id="PTHR45999">
    <property type="entry name" value="UNC-13-4A, ISOFORM B"/>
    <property type="match status" value="1"/>
</dbReference>
<feature type="region of interest" description="Disordered" evidence="2">
    <location>
        <begin position="1766"/>
        <end position="1792"/>
    </location>
</feature>
<feature type="domain" description="MHD2" evidence="4">
    <location>
        <begin position="1338"/>
        <end position="1448"/>
    </location>
</feature>
<evidence type="ECO:0000313" key="5">
    <source>
        <dbReference type="Proteomes" id="UP000694845"/>
    </source>
</evidence>
<feature type="region of interest" description="Disordered" evidence="2">
    <location>
        <begin position="1010"/>
        <end position="1084"/>
    </location>
</feature>
<dbReference type="GO" id="GO:0099503">
    <property type="term" value="C:secretory vesicle"/>
    <property type="evidence" value="ECO:0007669"/>
    <property type="project" value="TreeGrafter"/>
</dbReference>
<feature type="region of interest" description="Disordered" evidence="2">
    <location>
        <begin position="1645"/>
        <end position="1739"/>
    </location>
</feature>
<dbReference type="Proteomes" id="UP000694845">
    <property type="component" value="Unplaced"/>
</dbReference>
<gene>
    <name evidence="6 7" type="primary">LOC110982475</name>
</gene>
<dbReference type="InterPro" id="IPR036390">
    <property type="entry name" value="WH_DNA-bd_sf"/>
</dbReference>
<feature type="compositionally biased region" description="Low complexity" evidence="2">
    <location>
        <begin position="1706"/>
        <end position="1726"/>
    </location>
</feature>
<dbReference type="PANTHER" id="PTHR45999:SF6">
    <property type="entry name" value="MHD2 DOMAIN-CONTAINING PROTEIN"/>
    <property type="match status" value="1"/>
</dbReference>
<feature type="region of interest" description="Disordered" evidence="2">
    <location>
        <begin position="1"/>
        <end position="20"/>
    </location>
</feature>
<feature type="region of interest" description="Disordered" evidence="2">
    <location>
        <begin position="895"/>
        <end position="989"/>
    </location>
</feature>
<evidence type="ECO:0000256" key="2">
    <source>
        <dbReference type="SAM" id="MobiDB-lite"/>
    </source>
</evidence>
<feature type="region of interest" description="Disordered" evidence="2">
    <location>
        <begin position="704"/>
        <end position="753"/>
    </location>
</feature>
<evidence type="ECO:0000313" key="6">
    <source>
        <dbReference type="RefSeq" id="XP_022096580.1"/>
    </source>
</evidence>
<dbReference type="GO" id="GO:0006887">
    <property type="term" value="P:exocytosis"/>
    <property type="evidence" value="ECO:0007669"/>
    <property type="project" value="UniProtKB-KW"/>
</dbReference>
<dbReference type="SUPFAM" id="SSF46785">
    <property type="entry name" value="Winged helix' DNA-binding domain"/>
    <property type="match status" value="1"/>
</dbReference>
<reference evidence="6 7" key="1">
    <citation type="submission" date="2025-04" db="UniProtKB">
        <authorList>
            <consortium name="RefSeq"/>
        </authorList>
    </citation>
    <scope>IDENTIFICATION</scope>
</reference>
<name>A0A8B7YZF0_ACAPL</name>
<feature type="compositionally biased region" description="Polar residues" evidence="2">
    <location>
        <begin position="1659"/>
        <end position="1675"/>
    </location>
</feature>
<dbReference type="GeneID" id="110982475"/>
<feature type="compositionally biased region" description="Polar residues" evidence="2">
    <location>
        <begin position="1"/>
        <end position="14"/>
    </location>
</feature>
<feature type="compositionally biased region" description="Polar residues" evidence="2">
    <location>
        <begin position="956"/>
        <end position="971"/>
    </location>
</feature>
<feature type="domain" description="DEP" evidence="3">
    <location>
        <begin position="1458"/>
        <end position="1552"/>
    </location>
</feature>
<feature type="compositionally biased region" description="Basic and acidic residues" evidence="2">
    <location>
        <begin position="711"/>
        <end position="720"/>
    </location>
</feature>
<evidence type="ECO:0000256" key="1">
    <source>
        <dbReference type="ARBA" id="ARBA00022483"/>
    </source>
</evidence>
<accession>A0A8B7YZF0</accession>
<feature type="region of interest" description="Disordered" evidence="2">
    <location>
        <begin position="1571"/>
        <end position="1631"/>
    </location>
</feature>
<dbReference type="OrthoDB" id="10071880at2759"/>
<dbReference type="InterPro" id="IPR014772">
    <property type="entry name" value="Munc13_dom-2"/>
</dbReference>